<feature type="region of interest" description="Disordered" evidence="3">
    <location>
        <begin position="83"/>
        <end position="130"/>
    </location>
</feature>
<comment type="similarity">
    <text evidence="1">Belongs to the small GTPase superfamily. RGK family.</text>
</comment>
<dbReference type="SMART" id="SM00173">
    <property type="entry name" value="RAS"/>
    <property type="match status" value="1"/>
</dbReference>
<dbReference type="PRINTS" id="PR00449">
    <property type="entry name" value="RASTRNSFRMNG"/>
</dbReference>
<dbReference type="GO" id="GO:0005246">
    <property type="term" value="F:calcium channel regulator activity"/>
    <property type="evidence" value="ECO:0007669"/>
    <property type="project" value="TreeGrafter"/>
</dbReference>
<dbReference type="GO" id="GO:0003924">
    <property type="term" value="F:GTPase activity"/>
    <property type="evidence" value="ECO:0007669"/>
    <property type="project" value="InterPro"/>
</dbReference>
<evidence type="ECO:0000256" key="1">
    <source>
        <dbReference type="ARBA" id="ARBA00008846"/>
    </source>
</evidence>
<reference evidence="5" key="1">
    <citation type="submission" date="2022-11" db="UniProtKB">
        <authorList>
            <consortium name="WormBaseParasite"/>
        </authorList>
    </citation>
    <scope>IDENTIFICATION</scope>
</reference>
<dbReference type="PROSITE" id="PS51419">
    <property type="entry name" value="RAB"/>
    <property type="match status" value="1"/>
</dbReference>
<dbReference type="Pfam" id="PF00071">
    <property type="entry name" value="Ras"/>
    <property type="match status" value="1"/>
</dbReference>
<evidence type="ECO:0000256" key="3">
    <source>
        <dbReference type="SAM" id="MobiDB-lite"/>
    </source>
</evidence>
<evidence type="ECO:0000256" key="2">
    <source>
        <dbReference type="ARBA" id="ARBA00022553"/>
    </source>
</evidence>
<evidence type="ECO:0000313" key="5">
    <source>
        <dbReference type="WBParaSite" id="ACRNAN_scaffold3821.g27530.t1"/>
    </source>
</evidence>
<name>A0A914DT79_9BILA</name>
<protein>
    <submittedName>
        <fullName evidence="5">Uncharacterized protein</fullName>
    </submittedName>
</protein>
<dbReference type="GO" id="GO:0005886">
    <property type="term" value="C:plasma membrane"/>
    <property type="evidence" value="ECO:0007669"/>
    <property type="project" value="TreeGrafter"/>
</dbReference>
<dbReference type="AlphaFoldDB" id="A0A914DT79"/>
<organism evidence="4 5">
    <name type="scientific">Acrobeloides nanus</name>
    <dbReference type="NCBI Taxonomy" id="290746"/>
    <lineage>
        <taxon>Eukaryota</taxon>
        <taxon>Metazoa</taxon>
        <taxon>Ecdysozoa</taxon>
        <taxon>Nematoda</taxon>
        <taxon>Chromadorea</taxon>
        <taxon>Rhabditida</taxon>
        <taxon>Tylenchina</taxon>
        <taxon>Cephalobomorpha</taxon>
        <taxon>Cephaloboidea</taxon>
        <taxon>Cephalobidae</taxon>
        <taxon>Acrobeloides</taxon>
    </lineage>
</organism>
<dbReference type="Proteomes" id="UP000887540">
    <property type="component" value="Unplaced"/>
</dbReference>
<dbReference type="InterPro" id="IPR051641">
    <property type="entry name" value="RGK_GTP-binding_reg"/>
</dbReference>
<dbReference type="PANTHER" id="PTHR45775">
    <property type="entry name" value="RAD, GEM/KIR FAMILY MEMBER 2, ISOFORM C"/>
    <property type="match status" value="1"/>
</dbReference>
<dbReference type="SMART" id="SM00175">
    <property type="entry name" value="RAB"/>
    <property type="match status" value="1"/>
</dbReference>
<dbReference type="Gene3D" id="3.40.50.300">
    <property type="entry name" value="P-loop containing nucleotide triphosphate hydrolases"/>
    <property type="match status" value="1"/>
</dbReference>
<dbReference type="WBParaSite" id="ACRNAN_scaffold3821.g27530.t1">
    <property type="protein sequence ID" value="ACRNAN_scaffold3821.g27530.t1"/>
    <property type="gene ID" value="ACRNAN_scaffold3821.g27530"/>
</dbReference>
<keyword evidence="2" id="KW-0597">Phosphoprotein</keyword>
<feature type="region of interest" description="Disordered" evidence="3">
    <location>
        <begin position="1"/>
        <end position="28"/>
    </location>
</feature>
<keyword evidence="4" id="KW-1185">Reference proteome</keyword>
<proteinExistence type="inferred from homology"/>
<dbReference type="InterPro" id="IPR001806">
    <property type="entry name" value="Small_GTPase"/>
</dbReference>
<dbReference type="GO" id="GO:0005525">
    <property type="term" value="F:GTP binding"/>
    <property type="evidence" value="ECO:0007669"/>
    <property type="project" value="InterPro"/>
</dbReference>
<dbReference type="SUPFAM" id="SSF52540">
    <property type="entry name" value="P-loop containing nucleoside triphosphate hydrolases"/>
    <property type="match status" value="1"/>
</dbReference>
<dbReference type="PANTHER" id="PTHR45775:SF11">
    <property type="entry name" value="GTP-BINDING PROTEIN GEM"/>
    <property type="match status" value="1"/>
</dbReference>
<sequence length="382" mass="42918">MVEVKRNALEDVSQERRRSTPTVSRRCSLQKNRFGPVVDRTDVWPEPKHMSEVEERFLKLPDSDDYTRVRQFKIDSKGAVVNRGDSFRRKRNRNIENSPSPFPGDDSPRGTESRSVSISSGGSIIGRGGQSEFETATTSHNVYKIYVLGATGSGKSSLIGQFITSEYRNAFADEIEVQDNMVSINIGGKECDLLFFEADPTMDPTWKSEDVQGYLLVYSIDSKSSFRTAMNTIEEIRELNNGLPIILAGNKIDLERKRAIASNEVKNVALTYGGIANFEISVALNHDVDDLLVGIVAEIKESFKTEKLNDENRPLAIKPEIAEKIAESDDFKAAIRRFSQRKKRQMGVAAANLELETSKCTNLSPTNLFERFRNWRKGTSKC</sequence>
<dbReference type="PROSITE" id="PS51421">
    <property type="entry name" value="RAS"/>
    <property type="match status" value="1"/>
</dbReference>
<accession>A0A914DT79</accession>
<feature type="compositionally biased region" description="Low complexity" evidence="3">
    <location>
        <begin position="113"/>
        <end position="122"/>
    </location>
</feature>
<feature type="compositionally biased region" description="Basic and acidic residues" evidence="3">
    <location>
        <begin position="1"/>
        <end position="18"/>
    </location>
</feature>
<dbReference type="InterPro" id="IPR027417">
    <property type="entry name" value="P-loop_NTPase"/>
</dbReference>
<evidence type="ECO:0000313" key="4">
    <source>
        <dbReference type="Proteomes" id="UP000887540"/>
    </source>
</evidence>